<dbReference type="KEGG" id="mpar:F7D14_21205"/>
<dbReference type="AlphaFoldDB" id="A0A6B8MEY1"/>
<proteinExistence type="predicted"/>
<organism evidence="2 3">
    <name type="scientific">Methylocystis parvus</name>
    <dbReference type="NCBI Taxonomy" id="134"/>
    <lineage>
        <taxon>Bacteria</taxon>
        <taxon>Pseudomonadati</taxon>
        <taxon>Pseudomonadota</taxon>
        <taxon>Alphaproteobacteria</taxon>
        <taxon>Hyphomicrobiales</taxon>
        <taxon>Methylocystaceae</taxon>
        <taxon>Methylocystis</taxon>
    </lineage>
</organism>
<geneLocation type="plasmid" evidence="2">
    <name>unnamed2</name>
</geneLocation>
<evidence type="ECO:0000313" key="3">
    <source>
        <dbReference type="Proteomes" id="UP000422569"/>
    </source>
</evidence>
<evidence type="ECO:0000259" key="1">
    <source>
        <dbReference type="Pfam" id="PF07007"/>
    </source>
</evidence>
<accession>A0A6B8MEY1</accession>
<evidence type="ECO:0000313" key="2">
    <source>
        <dbReference type="EMBL" id="QGN00100.1"/>
    </source>
</evidence>
<keyword evidence="3" id="KW-1185">Reference proteome</keyword>
<feature type="domain" description="Lysozyme inhibitor LprI-like N-terminal" evidence="1">
    <location>
        <begin position="74"/>
        <end position="164"/>
    </location>
</feature>
<dbReference type="Pfam" id="PF07007">
    <property type="entry name" value="LprI"/>
    <property type="match status" value="1"/>
</dbReference>
<name>A0A6B8MEY1_9HYPH</name>
<keyword evidence="2" id="KW-0614">Plasmid</keyword>
<dbReference type="Gene3D" id="1.20.1270.180">
    <property type="match status" value="1"/>
</dbReference>
<sequence>MFWEARLETFRMKIYLAASLVLAFGIFDTAQAQSCRQGFSKQARSVRVASASALATADDGNGAPSGLSATFAACMARAGSQNIASIECLTAERSRQDRRLNKVYQELIGNLQGDRRGRMVEAQRAWLQLQQKDGAFEASIFDELGPMGNQQQVENEARAVSQRADLLEQYLAFSKP</sequence>
<protein>
    <submittedName>
        <fullName evidence="2">DUF1311 domain-containing protein</fullName>
    </submittedName>
</protein>
<dbReference type="EMBL" id="CP044333">
    <property type="protein sequence ID" value="QGN00100.1"/>
    <property type="molecule type" value="Genomic_DNA"/>
</dbReference>
<dbReference type="InterPro" id="IPR009739">
    <property type="entry name" value="LprI-like_N"/>
</dbReference>
<dbReference type="Proteomes" id="UP000422569">
    <property type="component" value="Plasmid unnamed2"/>
</dbReference>
<reference evidence="2 3" key="1">
    <citation type="submission" date="2019-09" db="EMBL/GenBank/DDBJ databases">
        <title>Isolation and complete genome sequencing of Methylocystis species.</title>
        <authorList>
            <person name="Rumah B.L."/>
            <person name="Stead C.E."/>
            <person name="Stevens B.C."/>
            <person name="Minton N.P."/>
            <person name="Grosse-Honebrink A."/>
            <person name="Zhang Y."/>
        </authorList>
    </citation>
    <scope>NUCLEOTIDE SEQUENCE [LARGE SCALE GENOMIC DNA]</scope>
    <source>
        <strain evidence="2 3">BRCS2</strain>
        <plasmid evidence="2 3">unnamed2</plasmid>
    </source>
</reference>
<gene>
    <name evidence="2" type="ORF">F7D14_21205</name>
</gene>